<evidence type="ECO:0000313" key="3">
    <source>
        <dbReference type="Proteomes" id="UP000761534"/>
    </source>
</evidence>
<protein>
    <submittedName>
        <fullName evidence="2">Uncharacterized protein</fullName>
    </submittedName>
</protein>
<proteinExistence type="predicted"/>
<evidence type="ECO:0000256" key="1">
    <source>
        <dbReference type="SAM" id="MobiDB-lite"/>
    </source>
</evidence>
<gene>
    <name evidence="2" type="ORF">TRICI_003157</name>
</gene>
<dbReference type="AlphaFoldDB" id="A0A642V4I5"/>
<feature type="region of interest" description="Disordered" evidence="1">
    <location>
        <begin position="345"/>
        <end position="431"/>
    </location>
</feature>
<dbReference type="EMBL" id="SWFS01000223">
    <property type="protein sequence ID" value="KAA8913553.1"/>
    <property type="molecule type" value="Genomic_DNA"/>
</dbReference>
<dbReference type="VEuPathDB" id="FungiDB:TRICI_003157"/>
<feature type="compositionally biased region" description="Acidic residues" evidence="1">
    <location>
        <begin position="419"/>
        <end position="431"/>
    </location>
</feature>
<reference evidence="2" key="1">
    <citation type="journal article" date="2019" name="G3 (Bethesda)">
        <title>Genome Assemblies of Two Rare Opportunistic Yeast Pathogens: Diutina rugosa (syn. Candida rugosa) and Trichomonascus ciferrii (syn. Candida ciferrii).</title>
        <authorList>
            <person name="Mixao V."/>
            <person name="Saus E."/>
            <person name="Hansen A.P."/>
            <person name="Lass-Florl C."/>
            <person name="Gabaldon T."/>
        </authorList>
    </citation>
    <scope>NUCLEOTIDE SEQUENCE</scope>
    <source>
        <strain evidence="2">CBS 4856</strain>
    </source>
</reference>
<dbReference type="OrthoDB" id="431557at2759"/>
<feature type="compositionally biased region" description="Low complexity" evidence="1">
    <location>
        <begin position="373"/>
        <end position="414"/>
    </location>
</feature>
<feature type="compositionally biased region" description="Low complexity" evidence="1">
    <location>
        <begin position="346"/>
        <end position="364"/>
    </location>
</feature>
<name>A0A642V4I5_9ASCO</name>
<keyword evidence="3" id="KW-1185">Reference proteome</keyword>
<sequence>MPSQTGSGGGRLRVYSDFRIARVRIGSFDVVEPCTGRKNERDSRIRLYFNTTNEQSFGNPSMSARERALAEPDRLSITLYQGTKRMIIPVQDGLKKIVYNREKGHFRILSKGWALFEEIDPSVSPHPAPNKGTAFFRKCADLTDGELEKSEGVIEVWVDKKNPLPMEPKWTRGNIRDYVDSRSKFRTQNILEVEDPEHINDFDGIVQLWVRESTISSVVERQHFVRNKLSRLEYILELSSKILAPPHYYVSKNTNTTNPQVASVLESGQIPALISPAISTLIATTVNIASKQAGMADEALMQSLKVVLFQAPEPIIWRALDGLFGKRNELLNFNPEKILELALQRSSATTPTTSATPSTANTPPVKHEDTYDDQQPNTNDQNNPSNDQNNNPSNDQNNPSNDQQNPSNDQKNPSNDPPKDEDEDDEVTYEA</sequence>
<organism evidence="2 3">
    <name type="scientific">Trichomonascus ciferrii</name>
    <dbReference type="NCBI Taxonomy" id="44093"/>
    <lineage>
        <taxon>Eukaryota</taxon>
        <taxon>Fungi</taxon>
        <taxon>Dikarya</taxon>
        <taxon>Ascomycota</taxon>
        <taxon>Saccharomycotina</taxon>
        <taxon>Dipodascomycetes</taxon>
        <taxon>Dipodascales</taxon>
        <taxon>Trichomonascaceae</taxon>
        <taxon>Trichomonascus</taxon>
        <taxon>Trichomonascus ciferrii complex</taxon>
    </lineage>
</organism>
<comment type="caution">
    <text evidence="2">The sequence shown here is derived from an EMBL/GenBank/DDBJ whole genome shotgun (WGS) entry which is preliminary data.</text>
</comment>
<evidence type="ECO:0000313" key="2">
    <source>
        <dbReference type="EMBL" id="KAA8913553.1"/>
    </source>
</evidence>
<accession>A0A642V4I5</accession>
<dbReference type="Proteomes" id="UP000761534">
    <property type="component" value="Unassembled WGS sequence"/>
</dbReference>